<dbReference type="SUPFAM" id="SSF141000">
    <property type="entry name" value="Glu-tRNAGln amidotransferase C subunit"/>
    <property type="match status" value="1"/>
</dbReference>
<reference evidence="1 2" key="1">
    <citation type="submission" date="2019-07" db="EMBL/GenBank/DDBJ databases">
        <title>Whole genome shotgun sequence of Pseudonocardia asaccharolytica NBRC 16224.</title>
        <authorList>
            <person name="Hosoyama A."/>
            <person name="Uohara A."/>
            <person name="Ohji S."/>
            <person name="Ichikawa N."/>
        </authorList>
    </citation>
    <scope>NUCLEOTIDE SEQUENCE [LARGE SCALE GENOMIC DNA]</scope>
    <source>
        <strain evidence="1 2">NBRC 16224</strain>
    </source>
</reference>
<sequence>MAGPRPGCSGPTLDELARMARLDLTPERKAVAGPAVDLVYGLVDQLDSVDLGDLAPATAFDARWE</sequence>
<dbReference type="Proteomes" id="UP000321328">
    <property type="component" value="Unassembled WGS sequence"/>
</dbReference>
<evidence type="ECO:0000313" key="2">
    <source>
        <dbReference type="Proteomes" id="UP000321328"/>
    </source>
</evidence>
<dbReference type="InterPro" id="IPR036113">
    <property type="entry name" value="Asp/Glu-ADT_sf_sub_c"/>
</dbReference>
<organism evidence="1 2">
    <name type="scientific">Pseudonocardia asaccharolytica DSM 44247 = NBRC 16224</name>
    <dbReference type="NCBI Taxonomy" id="1123024"/>
    <lineage>
        <taxon>Bacteria</taxon>
        <taxon>Bacillati</taxon>
        <taxon>Actinomycetota</taxon>
        <taxon>Actinomycetes</taxon>
        <taxon>Pseudonocardiales</taxon>
        <taxon>Pseudonocardiaceae</taxon>
        <taxon>Pseudonocardia</taxon>
    </lineage>
</organism>
<gene>
    <name evidence="1" type="ORF">PA7_18200</name>
</gene>
<keyword evidence="2" id="KW-1185">Reference proteome</keyword>
<proteinExistence type="predicted"/>
<dbReference type="OrthoDB" id="9787486at2"/>
<accession>A0A511D0D4</accession>
<evidence type="ECO:0000313" key="1">
    <source>
        <dbReference type="EMBL" id="GEL17983.1"/>
    </source>
</evidence>
<dbReference type="AlphaFoldDB" id="A0A511D0D4"/>
<name>A0A511D0D4_9PSEU</name>
<dbReference type="GO" id="GO:0006450">
    <property type="term" value="P:regulation of translational fidelity"/>
    <property type="evidence" value="ECO:0007669"/>
    <property type="project" value="InterPro"/>
</dbReference>
<dbReference type="EMBL" id="BJVI01000014">
    <property type="protein sequence ID" value="GEL17983.1"/>
    <property type="molecule type" value="Genomic_DNA"/>
</dbReference>
<comment type="caution">
    <text evidence="1">The sequence shown here is derived from an EMBL/GenBank/DDBJ whole genome shotgun (WGS) entry which is preliminary data.</text>
</comment>
<dbReference type="RefSeq" id="WP_028930866.1">
    <property type="nucleotide sequence ID" value="NZ_AUII01000015.1"/>
</dbReference>
<protein>
    <submittedName>
        <fullName evidence="1">Uncharacterized protein</fullName>
    </submittedName>
</protein>
<dbReference type="STRING" id="1123024.GCA_000423625_03268"/>